<comment type="similarity">
    <text evidence="1">Belongs to the phosphate/phosphite/phosphonate binding protein family.</text>
</comment>
<dbReference type="PROSITE" id="PS51318">
    <property type="entry name" value="TAT"/>
    <property type="match status" value="1"/>
</dbReference>
<dbReference type="NCBIfam" id="TIGR01098">
    <property type="entry name" value="3A0109s03R"/>
    <property type="match status" value="1"/>
</dbReference>
<dbReference type="Pfam" id="PF12974">
    <property type="entry name" value="Phosphonate-bd"/>
    <property type="match status" value="1"/>
</dbReference>
<dbReference type="Gene3D" id="3.40.190.10">
    <property type="entry name" value="Periplasmic binding protein-like II"/>
    <property type="match status" value="2"/>
</dbReference>
<dbReference type="PANTHER" id="PTHR35841">
    <property type="entry name" value="PHOSPHONATES-BINDING PERIPLASMIC PROTEIN"/>
    <property type="match status" value="1"/>
</dbReference>
<sequence length="306" mass="32228">MHHQRTASRRGFLLSAAALAVAGSLGLNAGDALAQPAKLVITAIPDDGDADRMRENFGALARHLGKAVGIPVEYMHVENYAASVTALATGRAHVAWLGAVTTAQARMQMGDALTILGCRDIDKGFVSYFIANPATGLGTVGDLGELAKAAQGKGWSFTFGSKSSTSGHMMPRKYFMDQAGAAPERVFRSVAYSGSHDVVMQMVADGTHQVGALNYASWDKADDALKARAPIVYKTPPYTNYALAARADLGPDLLARLRAALLAVDGSTPEGAQVLKYLKAGKFIEADIGEWQGYVDLLESGIDIGG</sequence>
<evidence type="ECO:0000313" key="5">
    <source>
        <dbReference type="Proteomes" id="UP001597158"/>
    </source>
</evidence>
<gene>
    <name evidence="4" type="primary">phnD</name>
    <name evidence="4" type="ORF">ACFQ4M_10785</name>
</gene>
<keyword evidence="2 3" id="KW-0732">Signal</keyword>
<dbReference type="RefSeq" id="WP_002937572.1">
    <property type="nucleotide sequence ID" value="NZ_JARQZE010000014.1"/>
</dbReference>
<dbReference type="Proteomes" id="UP001597158">
    <property type="component" value="Unassembled WGS sequence"/>
</dbReference>
<dbReference type="InterPro" id="IPR006311">
    <property type="entry name" value="TAT_signal"/>
</dbReference>
<evidence type="ECO:0000313" key="4">
    <source>
        <dbReference type="EMBL" id="MFD1264068.1"/>
    </source>
</evidence>
<dbReference type="InterPro" id="IPR005770">
    <property type="entry name" value="PhnD"/>
</dbReference>
<dbReference type="EMBL" id="JBHTMC010000023">
    <property type="protein sequence ID" value="MFD1264068.1"/>
    <property type="molecule type" value="Genomic_DNA"/>
</dbReference>
<dbReference type="SUPFAM" id="SSF53850">
    <property type="entry name" value="Periplasmic binding protein-like II"/>
    <property type="match status" value="1"/>
</dbReference>
<evidence type="ECO:0000256" key="3">
    <source>
        <dbReference type="SAM" id="SignalP"/>
    </source>
</evidence>
<feature type="chain" id="PRO_5047187144" evidence="3">
    <location>
        <begin position="30"/>
        <end position="306"/>
    </location>
</feature>
<keyword evidence="5" id="KW-1185">Reference proteome</keyword>
<dbReference type="PANTHER" id="PTHR35841:SF1">
    <property type="entry name" value="PHOSPHONATES-BINDING PERIPLASMIC PROTEIN"/>
    <property type="match status" value="1"/>
</dbReference>
<evidence type="ECO:0000256" key="2">
    <source>
        <dbReference type="ARBA" id="ARBA00022729"/>
    </source>
</evidence>
<reference evidence="5" key="1">
    <citation type="journal article" date="2019" name="Int. J. Syst. Evol. Microbiol.">
        <title>The Global Catalogue of Microorganisms (GCM) 10K type strain sequencing project: providing services to taxonomists for standard genome sequencing and annotation.</title>
        <authorList>
            <consortium name="The Broad Institute Genomics Platform"/>
            <consortium name="The Broad Institute Genome Sequencing Center for Infectious Disease"/>
            <person name="Wu L."/>
            <person name="Ma J."/>
        </authorList>
    </citation>
    <scope>NUCLEOTIDE SEQUENCE [LARGE SCALE GENOMIC DNA]</scope>
    <source>
        <strain evidence="5">CCUG 48884</strain>
    </source>
</reference>
<evidence type="ECO:0000256" key="1">
    <source>
        <dbReference type="ARBA" id="ARBA00007162"/>
    </source>
</evidence>
<feature type="signal peptide" evidence="3">
    <location>
        <begin position="1"/>
        <end position="29"/>
    </location>
</feature>
<name>A0ABW3WDH3_9RHOO</name>
<comment type="caution">
    <text evidence="4">The sequence shown here is derived from an EMBL/GenBank/DDBJ whole genome shotgun (WGS) entry which is preliminary data.</text>
</comment>
<organism evidence="4 5">
    <name type="scientific">Thauera mechernichensis</name>
    <dbReference type="NCBI Taxonomy" id="82788"/>
    <lineage>
        <taxon>Bacteria</taxon>
        <taxon>Pseudomonadati</taxon>
        <taxon>Pseudomonadota</taxon>
        <taxon>Betaproteobacteria</taxon>
        <taxon>Rhodocyclales</taxon>
        <taxon>Zoogloeaceae</taxon>
        <taxon>Thauera</taxon>
    </lineage>
</organism>
<proteinExistence type="inferred from homology"/>
<protein>
    <submittedName>
        <fullName evidence="4">Phosphate/phosphite/phosphonate ABC transporter substrate-binding protein</fullName>
    </submittedName>
</protein>
<accession>A0ABW3WDH3</accession>